<evidence type="ECO:0000259" key="10">
    <source>
        <dbReference type="PROSITE" id="PS50893"/>
    </source>
</evidence>
<evidence type="ECO:0000313" key="13">
    <source>
        <dbReference type="Proteomes" id="UP000518752"/>
    </source>
</evidence>
<protein>
    <recommendedName>
        <fullName evidence="14">P-loop containing nucleoside triphosphate hydrolase protein</fullName>
    </recommendedName>
</protein>
<feature type="transmembrane region" description="Helical" evidence="9">
    <location>
        <begin position="1037"/>
        <end position="1056"/>
    </location>
</feature>
<keyword evidence="4" id="KW-0677">Repeat</keyword>
<proteinExistence type="predicted"/>
<dbReference type="PANTHER" id="PTHR24223">
    <property type="entry name" value="ATP-BINDING CASSETTE SUB-FAMILY C"/>
    <property type="match status" value="1"/>
</dbReference>
<dbReference type="SUPFAM" id="SSF52540">
    <property type="entry name" value="P-loop containing nucleoside triphosphate hydrolases"/>
    <property type="match status" value="2"/>
</dbReference>
<dbReference type="GO" id="GO:0016887">
    <property type="term" value="F:ATP hydrolysis activity"/>
    <property type="evidence" value="ECO:0007669"/>
    <property type="project" value="InterPro"/>
</dbReference>
<dbReference type="GO" id="GO:0005524">
    <property type="term" value="F:ATP binding"/>
    <property type="evidence" value="ECO:0007669"/>
    <property type="project" value="UniProtKB-KW"/>
</dbReference>
<dbReference type="SUPFAM" id="SSF90123">
    <property type="entry name" value="ABC transporter transmembrane region"/>
    <property type="match status" value="2"/>
</dbReference>
<feature type="transmembrane region" description="Helical" evidence="9">
    <location>
        <begin position="12"/>
        <end position="36"/>
    </location>
</feature>
<evidence type="ECO:0000256" key="8">
    <source>
        <dbReference type="ARBA" id="ARBA00023136"/>
    </source>
</evidence>
<comment type="caution">
    <text evidence="12">The sequence shown here is derived from an EMBL/GenBank/DDBJ whole genome shotgun (WGS) entry which is preliminary data.</text>
</comment>
<feature type="transmembrane region" description="Helical" evidence="9">
    <location>
        <begin position="145"/>
        <end position="164"/>
    </location>
</feature>
<feature type="transmembrane region" description="Helical" evidence="9">
    <location>
        <begin position="893"/>
        <end position="916"/>
    </location>
</feature>
<dbReference type="InterPro" id="IPR017871">
    <property type="entry name" value="ABC_transporter-like_CS"/>
</dbReference>
<evidence type="ECO:0000256" key="9">
    <source>
        <dbReference type="SAM" id="Phobius"/>
    </source>
</evidence>
<dbReference type="Proteomes" id="UP000518752">
    <property type="component" value="Unassembled WGS sequence"/>
</dbReference>
<evidence type="ECO:0000256" key="4">
    <source>
        <dbReference type="ARBA" id="ARBA00022737"/>
    </source>
</evidence>
<dbReference type="InterPro" id="IPR003439">
    <property type="entry name" value="ABC_transporter-like_ATP-bd"/>
</dbReference>
<sequence length="1463" mass="163216">MHSFGLHQFKSLTISAYAVWLSIALFAIQAALRLPIGRGHTKHVRSKTVVIMFNGLRAIGCVTLACISFLLDWYSGIISIWDSASLAFLYTALLSLYCVYSSSKSTATYHLNSILLLILAVYAYRDVGPLCTYSGVIQDASEGRLLWAKIVILLIVAAIIPLLIPRMYGSDIDSEGLLNAEATSSWASLLSYSFLDRFIWMAYRSSQISEAQLSPLADYDNVQTLKARYFPILDPLLGAPRRHIFFSLLRIFSSEYTVLLILSLLNTAAEFASPVGINRLLNYIETGGRNALVKPWFWILCLFLGPTVQSLTKESYEFVANRTQVQAEALLTELLFEHSLRIRPPATSTGDTETTAGRLNNLVTTDLANVMAAKDFFQLFIQIPLQIVLCVIFLYLVLGWSAFVGLAIILLSIPIPGLVGKQLHGVQTNLVQKTDSRVSEVVEALNLIRMIKLFGWQQKTGTKINQSREEELKWVWKRDLVGFSNRIINFLLPILTLIGTYCTYVRTLIMKQELSASKMFSTMSVITTFRTQLYLISATITAAIAGKVSLDRINEFLLNAKLLDRYSDSAAVNRFSPHLDKIGFRNATFSWSDETEVSNREFLLQIESELVFNRGTFNVIVGPTGAGKTSVLMALLGELGMKDFWNIDAHRTGFEGEMHFLPRGHDAWFNLPRKEGVAYAAQNSWLLNRTIKDNIVFGNRFNPERYREVIHQCGLEHDIELLEDGDLTEVGEQGVTLSGGQKARITLARAVYSPAEILLLDDVLSALDVHTAKWIVSKCFKGHLMKDRTVLLVTHNVAFLSGVTDFVVSIGPAGFVEGVESVKKAMTNDTLFRNLKDEENTGKNAEEIADTAADSDNTASARNLVLKEEKEEGHVNWGGIKMYFDGLAGHHRFLFHSCFLLTMVLSNASIVAQTGYLSHWASQYDHISASQVPVSYYIGIFSLIVFSSIFWHIICQIVFIRGSLRASKSIHRQLMEAILGATFRWLDQTPTSRVIVRATQDISVVDGPLREELFSLWNLVSYLLIQFAVVVVISPVFFFPGVLLFALGLGLSYIYMRAQLSVKREMAAVRAPVLAHFSASVTGLISIRAYGAQNAFIEQSLDRINAYSRAARTFYNLTRWITLRLDLLGASFASALATYLVYVQQLNAATSGLSLNMGVGLSTLTLYLVQILNQVEIQSNSVERIRQYIKIDQEPKPQKLANLPAYWPASGSLRVQNLSARYSSDEPEILHDLSFDVKSGERIGVAGRTGSGKSSLTLSLLRAIQTSGEVFFDGVPTSQLPVETLRSNITFIPQTPELLSGSLRYNLDPFDRFEDSRLNDAIRAAGLYSLERERHGHRLTLDTTIASGGSNLSVGERQILALARAILQGSKLLILDEATSAIDHKTDEVIQDSLRNELGKDVTLIAVAHRLRTIMDADRIMVLENGRIVEFDSPIALLNKESLFREMVEHSEDKELLYRIARK</sequence>
<feature type="transmembrane region" description="Helical" evidence="9">
    <location>
        <begin position="77"/>
        <end position="100"/>
    </location>
</feature>
<evidence type="ECO:0000256" key="3">
    <source>
        <dbReference type="ARBA" id="ARBA00022692"/>
    </source>
</evidence>
<keyword evidence="8 9" id="KW-0472">Membrane</keyword>
<evidence type="ECO:0008006" key="14">
    <source>
        <dbReference type="Google" id="ProtNLM"/>
    </source>
</evidence>
<evidence type="ECO:0000256" key="7">
    <source>
        <dbReference type="ARBA" id="ARBA00022989"/>
    </source>
</evidence>
<dbReference type="InterPro" id="IPR036640">
    <property type="entry name" value="ABC1_TM_sf"/>
</dbReference>
<name>A0A8H5I008_9AGAR</name>
<feature type="domain" description="ABC transporter" evidence="10">
    <location>
        <begin position="582"/>
        <end position="844"/>
    </location>
</feature>
<dbReference type="GO" id="GO:0140359">
    <property type="term" value="F:ABC-type transporter activity"/>
    <property type="evidence" value="ECO:0007669"/>
    <property type="project" value="InterPro"/>
</dbReference>
<feature type="domain" description="ABC transmembrane type-1" evidence="11">
    <location>
        <begin position="900"/>
        <end position="1184"/>
    </location>
</feature>
<dbReference type="CDD" id="cd03250">
    <property type="entry name" value="ABCC_MRP_domain1"/>
    <property type="match status" value="1"/>
</dbReference>
<gene>
    <name evidence="12" type="ORF">D9757_002192</name>
</gene>
<dbReference type="InterPro" id="IPR050173">
    <property type="entry name" value="ABC_transporter_C-like"/>
</dbReference>
<feature type="transmembrane region" description="Helical" evidence="9">
    <location>
        <begin position="487"/>
        <end position="509"/>
    </location>
</feature>
<accession>A0A8H5I008</accession>
<dbReference type="EMBL" id="JAACJN010000005">
    <property type="protein sequence ID" value="KAF5392518.1"/>
    <property type="molecule type" value="Genomic_DNA"/>
</dbReference>
<keyword evidence="13" id="KW-1185">Reference proteome</keyword>
<keyword evidence="7 9" id="KW-1133">Transmembrane helix</keyword>
<feature type="domain" description="ABC transmembrane type-1" evidence="11">
    <location>
        <begin position="258"/>
        <end position="545"/>
    </location>
</feature>
<keyword evidence="3 9" id="KW-0812">Transmembrane</keyword>
<feature type="transmembrane region" description="Helical" evidence="9">
    <location>
        <begin position="48"/>
        <end position="71"/>
    </location>
</feature>
<feature type="transmembrane region" description="Helical" evidence="9">
    <location>
        <begin position="1121"/>
        <end position="1142"/>
    </location>
</feature>
<dbReference type="SMART" id="SM00382">
    <property type="entry name" value="AAA"/>
    <property type="match status" value="2"/>
</dbReference>
<dbReference type="OrthoDB" id="6500128at2759"/>
<evidence type="ECO:0000256" key="2">
    <source>
        <dbReference type="ARBA" id="ARBA00022448"/>
    </source>
</evidence>
<dbReference type="PROSITE" id="PS00211">
    <property type="entry name" value="ABC_TRANSPORTER_1"/>
    <property type="match status" value="1"/>
</dbReference>
<dbReference type="CDD" id="cd03244">
    <property type="entry name" value="ABCC_MRP_domain2"/>
    <property type="match status" value="1"/>
</dbReference>
<reference evidence="12 13" key="1">
    <citation type="journal article" date="2020" name="ISME J.">
        <title>Uncovering the hidden diversity of litter-decomposition mechanisms in mushroom-forming fungi.</title>
        <authorList>
            <person name="Floudas D."/>
            <person name="Bentzer J."/>
            <person name="Ahren D."/>
            <person name="Johansson T."/>
            <person name="Persson P."/>
            <person name="Tunlid A."/>
        </authorList>
    </citation>
    <scope>NUCLEOTIDE SEQUENCE [LARGE SCALE GENOMIC DNA]</scope>
    <source>
        <strain evidence="12 13">CBS 406.79</strain>
    </source>
</reference>
<feature type="transmembrane region" description="Helical" evidence="9">
    <location>
        <begin position="107"/>
        <end position="125"/>
    </location>
</feature>
<dbReference type="PANTHER" id="PTHR24223:SF356">
    <property type="entry name" value="ATP-BINDING CASSETTE TRANSPORTER ABC4"/>
    <property type="match status" value="1"/>
</dbReference>
<evidence type="ECO:0000256" key="6">
    <source>
        <dbReference type="ARBA" id="ARBA00022840"/>
    </source>
</evidence>
<feature type="domain" description="ABC transporter" evidence="10">
    <location>
        <begin position="1213"/>
        <end position="1450"/>
    </location>
</feature>
<dbReference type="InterPro" id="IPR003593">
    <property type="entry name" value="AAA+_ATPase"/>
</dbReference>
<feature type="transmembrane region" description="Helical" evidence="9">
    <location>
        <begin position="1013"/>
        <end position="1031"/>
    </location>
</feature>
<dbReference type="PROSITE" id="PS50929">
    <property type="entry name" value="ABC_TM1F"/>
    <property type="match status" value="2"/>
</dbReference>
<feature type="transmembrane region" description="Helical" evidence="9">
    <location>
        <begin position="936"/>
        <end position="960"/>
    </location>
</feature>
<dbReference type="InterPro" id="IPR011527">
    <property type="entry name" value="ABC1_TM_dom"/>
</dbReference>
<keyword evidence="6" id="KW-0067">ATP-binding</keyword>
<dbReference type="Gene3D" id="3.40.50.300">
    <property type="entry name" value="P-loop containing nucleotide triphosphate hydrolases"/>
    <property type="match status" value="2"/>
</dbReference>
<dbReference type="InterPro" id="IPR027417">
    <property type="entry name" value="P-loop_NTPase"/>
</dbReference>
<evidence type="ECO:0000313" key="12">
    <source>
        <dbReference type="EMBL" id="KAF5392518.1"/>
    </source>
</evidence>
<evidence type="ECO:0000259" key="11">
    <source>
        <dbReference type="PROSITE" id="PS50929"/>
    </source>
</evidence>
<dbReference type="FunFam" id="3.40.50.300:FF:000838">
    <property type="entry name" value="ABC multidrug transporter (Eurofung)"/>
    <property type="match status" value="1"/>
</dbReference>
<feature type="transmembrane region" description="Helical" evidence="9">
    <location>
        <begin position="387"/>
        <end position="413"/>
    </location>
</feature>
<dbReference type="GO" id="GO:0016020">
    <property type="term" value="C:membrane"/>
    <property type="evidence" value="ECO:0007669"/>
    <property type="project" value="UniProtKB-SubCell"/>
</dbReference>
<keyword evidence="5" id="KW-0547">Nucleotide-binding</keyword>
<evidence type="ECO:0000256" key="1">
    <source>
        <dbReference type="ARBA" id="ARBA00004141"/>
    </source>
</evidence>
<dbReference type="PROSITE" id="PS50893">
    <property type="entry name" value="ABC_TRANSPORTER_2"/>
    <property type="match status" value="2"/>
</dbReference>
<dbReference type="CDD" id="cd18596">
    <property type="entry name" value="ABC_6TM_VMR1_D1_like"/>
    <property type="match status" value="1"/>
</dbReference>
<dbReference type="FunFam" id="1.20.1560.10:FF:000013">
    <property type="entry name" value="ABC transporter C family member 2"/>
    <property type="match status" value="1"/>
</dbReference>
<dbReference type="Pfam" id="PF00005">
    <property type="entry name" value="ABC_tran"/>
    <property type="match status" value="2"/>
</dbReference>
<dbReference type="Gene3D" id="1.20.1560.10">
    <property type="entry name" value="ABC transporter type 1, transmembrane domain"/>
    <property type="match status" value="2"/>
</dbReference>
<evidence type="ECO:0000256" key="5">
    <source>
        <dbReference type="ARBA" id="ARBA00022741"/>
    </source>
</evidence>
<keyword evidence="2" id="KW-0813">Transport</keyword>
<organism evidence="12 13">
    <name type="scientific">Collybiopsis confluens</name>
    <dbReference type="NCBI Taxonomy" id="2823264"/>
    <lineage>
        <taxon>Eukaryota</taxon>
        <taxon>Fungi</taxon>
        <taxon>Dikarya</taxon>
        <taxon>Basidiomycota</taxon>
        <taxon>Agaricomycotina</taxon>
        <taxon>Agaricomycetes</taxon>
        <taxon>Agaricomycetidae</taxon>
        <taxon>Agaricales</taxon>
        <taxon>Marasmiineae</taxon>
        <taxon>Omphalotaceae</taxon>
        <taxon>Collybiopsis</taxon>
    </lineage>
</organism>
<dbReference type="CDD" id="cd18604">
    <property type="entry name" value="ABC_6TM_VMR1_D2_like"/>
    <property type="match status" value="1"/>
</dbReference>
<comment type="subcellular location">
    <subcellularLocation>
        <location evidence="1">Membrane</location>
        <topology evidence="1">Multi-pass membrane protein</topology>
    </subcellularLocation>
</comment>
<dbReference type="Pfam" id="PF00664">
    <property type="entry name" value="ABC_membrane"/>
    <property type="match status" value="2"/>
</dbReference>